<name>A0AC35F332_9BILA</name>
<protein>
    <submittedName>
        <fullName evidence="2">Uncharacterized protein</fullName>
    </submittedName>
</protein>
<dbReference type="Proteomes" id="UP000887580">
    <property type="component" value="Unplaced"/>
</dbReference>
<evidence type="ECO:0000313" key="2">
    <source>
        <dbReference type="WBParaSite" id="PS1159_v2.g13365.t1"/>
    </source>
</evidence>
<dbReference type="WBParaSite" id="PS1159_v2.g13365.t1">
    <property type="protein sequence ID" value="PS1159_v2.g13365.t1"/>
    <property type="gene ID" value="PS1159_v2.g13365"/>
</dbReference>
<organism evidence="1 2">
    <name type="scientific">Panagrolaimus sp. PS1159</name>
    <dbReference type="NCBI Taxonomy" id="55785"/>
    <lineage>
        <taxon>Eukaryota</taxon>
        <taxon>Metazoa</taxon>
        <taxon>Ecdysozoa</taxon>
        <taxon>Nematoda</taxon>
        <taxon>Chromadorea</taxon>
        <taxon>Rhabditida</taxon>
        <taxon>Tylenchina</taxon>
        <taxon>Panagrolaimomorpha</taxon>
        <taxon>Panagrolaimoidea</taxon>
        <taxon>Panagrolaimidae</taxon>
        <taxon>Panagrolaimus</taxon>
    </lineage>
</organism>
<proteinExistence type="predicted"/>
<reference evidence="2" key="1">
    <citation type="submission" date="2022-11" db="UniProtKB">
        <authorList>
            <consortium name="WormBaseParasite"/>
        </authorList>
    </citation>
    <scope>IDENTIFICATION</scope>
</reference>
<sequence>MATKDKLLFSKDKHQSFTNNVTQTDKSNQYLNLNQNQNCQILIPVQYSNNLKNDKYYVSDEYDVKGKSEAWDKSADLCLHTLTLNDKTEAKKKWKKNSLSNVNCSTLSLHISAYENTKEFAGLDTFNGQNVELKKNKINMDKQLFPSLMIQNPFEFSRQQVEGHVVEPGIARFKANQKLLGSHSIFQIPTALGGSPVANTNLGYPVRPNFVSPEMQQQQEQFYGLPPDFDPSHISQQQMYNRVCGIYQYTNSNIPMSDETLFEALAAYDSYGMDANLFPQPQMHPMQFDALSYGAPYPPDDQQQQPPHHANHHQNDMKQNYGQSTTTSPNASTLNPANQQDANITSAGTIENGVDISFPDDETDQIYDYNDNNRISLLLEENEMLKRQNEELKRNALDAKTDAARASREFAVVHRELVQEKKLNEGLKAQNQLSRNADREIQVQHQQINAVQRELDEQKKRYEVLQSENRLLRNVHQEAEEIQNQKLSDLQRELRKEHEFLEASQAENERLNNAEREAKKRFDETLQEQKQSFKAVKLELAQERKRCEALQAENELLNVVKQRKRCEALQAENELLNIVKRELAEEKKLCKDLQAENERLLHAGWEAEQKFNEALQERQYCLDALQHALQRELGERFNESLIMDNQRLYATSSPLISRANSIKSVYSTIAPMSSASTKPKPFPRKTLVEFAQPSISDSLASMKSHVTAKTVEPTQSSRSDLPSFMKTYVTVKTQPVIPPDWKLPPLEEDNDVDKNNISFADSCSSFIPRRRR</sequence>
<accession>A0AC35F332</accession>
<evidence type="ECO:0000313" key="1">
    <source>
        <dbReference type="Proteomes" id="UP000887580"/>
    </source>
</evidence>